<evidence type="ECO:0000313" key="1">
    <source>
        <dbReference type="EMBL" id="AVB22832.1"/>
    </source>
</evidence>
<reference evidence="1 2" key="1">
    <citation type="submission" date="2018-02" db="EMBL/GenBank/DDBJ databases">
        <title>Comparative genomics of Pseudomonas syringae.</title>
        <authorList>
            <person name="Hulin M.T."/>
        </authorList>
    </citation>
    <scope>NUCLEOTIDE SEQUENCE [LARGE SCALE GENOMIC DNA]</scope>
    <source>
        <strain evidence="1 2">R2leaf</strain>
    </source>
</reference>
<dbReference type="AlphaFoldDB" id="A0AAD0M6Q6"/>
<dbReference type="KEGG" id="pavl:BKM03_29180"/>
<organism evidence="1 2">
    <name type="scientific">Pseudomonas avellanae</name>
    <dbReference type="NCBI Taxonomy" id="46257"/>
    <lineage>
        <taxon>Bacteria</taxon>
        <taxon>Pseudomonadati</taxon>
        <taxon>Pseudomonadota</taxon>
        <taxon>Gammaproteobacteria</taxon>
        <taxon>Pseudomonadales</taxon>
        <taxon>Pseudomonadaceae</taxon>
        <taxon>Pseudomonas</taxon>
    </lineage>
</organism>
<evidence type="ECO:0000313" key="2">
    <source>
        <dbReference type="Proteomes" id="UP000236903"/>
    </source>
</evidence>
<name>A0AAD0M6Q6_9PSED</name>
<gene>
    <name evidence="1" type="ORF">BKM03_29180</name>
</gene>
<sequence length="109" mass="12541">MPGFRKAAVQNSVGLFSQQALAHEPYDTPDAKTGTPTEWCARVSVTRLPPRRATRYQGLTLSFTDANEICFKIFLAFERHYLRAVQRWDAISHAHLVSLWIKNDYFLID</sequence>
<proteinExistence type="predicted"/>
<dbReference type="Proteomes" id="UP000236903">
    <property type="component" value="Chromosome"/>
</dbReference>
<dbReference type="EMBL" id="CP026562">
    <property type="protein sequence ID" value="AVB22832.1"/>
    <property type="molecule type" value="Genomic_DNA"/>
</dbReference>
<accession>A0AAD0M6Q6</accession>
<protein>
    <submittedName>
        <fullName evidence="1">Uncharacterized protein</fullName>
    </submittedName>
</protein>